<accession>A0ACC0XE81</accession>
<comment type="caution">
    <text evidence="1">The sequence shown here is derived from an EMBL/GenBank/DDBJ whole genome shotgun (WGS) entry which is preliminary data.</text>
</comment>
<evidence type="ECO:0000313" key="1">
    <source>
        <dbReference type="EMBL" id="KAJ0014794.1"/>
    </source>
</evidence>
<keyword evidence="2" id="KW-1185">Reference proteome</keyword>
<protein>
    <submittedName>
        <fullName evidence="1">Uncharacterized protein</fullName>
    </submittedName>
</protein>
<proteinExistence type="predicted"/>
<evidence type="ECO:0000313" key="2">
    <source>
        <dbReference type="Proteomes" id="UP001163603"/>
    </source>
</evidence>
<name>A0ACC0XE81_9ROSI</name>
<organism evidence="1 2">
    <name type="scientific">Pistacia integerrima</name>
    <dbReference type="NCBI Taxonomy" id="434235"/>
    <lineage>
        <taxon>Eukaryota</taxon>
        <taxon>Viridiplantae</taxon>
        <taxon>Streptophyta</taxon>
        <taxon>Embryophyta</taxon>
        <taxon>Tracheophyta</taxon>
        <taxon>Spermatophyta</taxon>
        <taxon>Magnoliopsida</taxon>
        <taxon>eudicotyledons</taxon>
        <taxon>Gunneridae</taxon>
        <taxon>Pentapetalae</taxon>
        <taxon>rosids</taxon>
        <taxon>malvids</taxon>
        <taxon>Sapindales</taxon>
        <taxon>Anacardiaceae</taxon>
        <taxon>Pistacia</taxon>
    </lineage>
</organism>
<dbReference type="EMBL" id="CM047748">
    <property type="protein sequence ID" value="KAJ0014794.1"/>
    <property type="molecule type" value="Genomic_DNA"/>
</dbReference>
<reference evidence="2" key="1">
    <citation type="journal article" date="2023" name="G3 (Bethesda)">
        <title>Genome assembly and association tests identify interacting loci associated with vigor, precocity, and sex in interspecific pistachio rootstocks.</title>
        <authorList>
            <person name="Palmer W."/>
            <person name="Jacygrad E."/>
            <person name="Sagayaradj S."/>
            <person name="Cavanaugh K."/>
            <person name="Han R."/>
            <person name="Bertier L."/>
            <person name="Beede B."/>
            <person name="Kafkas S."/>
            <person name="Golino D."/>
            <person name="Preece J."/>
            <person name="Michelmore R."/>
        </authorList>
    </citation>
    <scope>NUCLEOTIDE SEQUENCE [LARGE SCALE GENOMIC DNA]</scope>
</reference>
<sequence>MEVDFDHPKHDPGTFTLNDDTTTESPLAFPKYCYGCSLELSGLSLNGNWPPRRPGGAFNHAPIYPSGHKWVVLVSFILRRD</sequence>
<gene>
    <name evidence="1" type="ORF">Pint_21580</name>
</gene>
<dbReference type="Proteomes" id="UP001163603">
    <property type="component" value="Chromosome 13"/>
</dbReference>